<evidence type="ECO:0000313" key="2">
    <source>
        <dbReference type="Proteomes" id="UP000291404"/>
    </source>
</evidence>
<name>A0A4Q9KPS1_9MICR</name>
<dbReference type="VEuPathDB" id="MicrosporidiaDB:CWI39_1900p0010"/>
<gene>
    <name evidence="1" type="ORF">CWI36_3514p0010</name>
</gene>
<sequence length="186" mass="21619">MTMPFYDCNYLEVSNKLPDVNSIVKRYLKTGLVFVEKRSCDRRSELTLELKKSLQTYVDLLCTKTLYELAEWAKCTLNVNVSTSTIDRAPGMPERRNTLLTIDLRTNYATSFRELEVDNDDKNFVFLDEVGFVVVTRIISIIAAMNKYGMIYHKIYERAVNDEDLKLSIKEINESCQRKGILTQYL</sequence>
<evidence type="ECO:0000313" key="1">
    <source>
        <dbReference type="EMBL" id="TBT96612.1"/>
    </source>
</evidence>
<reference evidence="1 2" key="1">
    <citation type="submission" date="2017-12" db="EMBL/GenBank/DDBJ databases">
        <authorList>
            <person name="Pombert J.-F."/>
            <person name="Haag K.L."/>
            <person name="Ebert D."/>
        </authorList>
    </citation>
    <scope>NUCLEOTIDE SEQUENCE [LARGE SCALE GENOMIC DNA]</scope>
    <source>
        <strain evidence="1">BE-OM-2</strain>
    </source>
</reference>
<accession>A0A4Q9KPS1</accession>
<dbReference type="AlphaFoldDB" id="A0A4Q9KPS1"/>
<comment type="caution">
    <text evidence="1">The sequence shown here is derived from an EMBL/GenBank/DDBJ whole genome shotgun (WGS) entry which is preliminary data.</text>
</comment>
<keyword evidence="2" id="KW-1185">Reference proteome</keyword>
<organism evidence="1 2">
    <name type="scientific">Hamiltosporidium magnivora</name>
    <dbReference type="NCBI Taxonomy" id="148818"/>
    <lineage>
        <taxon>Eukaryota</taxon>
        <taxon>Fungi</taxon>
        <taxon>Fungi incertae sedis</taxon>
        <taxon>Microsporidia</taxon>
        <taxon>Dubosqiidae</taxon>
        <taxon>Hamiltosporidium</taxon>
    </lineage>
</organism>
<dbReference type="EMBL" id="PITI01003514">
    <property type="protein sequence ID" value="TBT96612.1"/>
    <property type="molecule type" value="Genomic_DNA"/>
</dbReference>
<dbReference type="Proteomes" id="UP000291404">
    <property type="component" value="Unassembled WGS sequence"/>
</dbReference>
<dbReference type="VEuPathDB" id="MicrosporidiaDB:CWI36_3514p0010"/>
<protein>
    <submittedName>
        <fullName evidence="1">Uncharacterized protein</fullName>
    </submittedName>
</protein>
<proteinExistence type="predicted"/>